<evidence type="ECO:0000256" key="3">
    <source>
        <dbReference type="ARBA" id="ARBA00022741"/>
    </source>
</evidence>
<dbReference type="InterPro" id="IPR039421">
    <property type="entry name" value="Type_1_exporter"/>
</dbReference>
<organism evidence="9 10">
    <name type="scientific">Embleya hyalina</name>
    <dbReference type="NCBI Taxonomy" id="516124"/>
    <lineage>
        <taxon>Bacteria</taxon>
        <taxon>Bacillati</taxon>
        <taxon>Actinomycetota</taxon>
        <taxon>Actinomycetes</taxon>
        <taxon>Kitasatosporales</taxon>
        <taxon>Streptomycetaceae</taxon>
        <taxon>Embleya</taxon>
    </lineage>
</organism>
<proteinExistence type="predicted"/>
<keyword evidence="3" id="KW-0547">Nucleotide-binding</keyword>
<dbReference type="Gene3D" id="1.20.1560.10">
    <property type="entry name" value="ABC transporter type 1, transmembrane domain"/>
    <property type="match status" value="1"/>
</dbReference>
<evidence type="ECO:0000256" key="2">
    <source>
        <dbReference type="ARBA" id="ARBA00022692"/>
    </source>
</evidence>
<evidence type="ECO:0000256" key="6">
    <source>
        <dbReference type="ARBA" id="ARBA00023136"/>
    </source>
</evidence>
<keyword evidence="4" id="KW-0067">ATP-binding</keyword>
<keyword evidence="5" id="KW-1133">Transmembrane helix</keyword>
<dbReference type="SMART" id="SM00382">
    <property type="entry name" value="AAA"/>
    <property type="match status" value="1"/>
</dbReference>
<dbReference type="SUPFAM" id="SSF90123">
    <property type="entry name" value="ABC transporter transmembrane region"/>
    <property type="match status" value="1"/>
</dbReference>
<dbReference type="Gene3D" id="3.40.50.300">
    <property type="entry name" value="P-loop containing nucleotide triphosphate hydrolases"/>
    <property type="match status" value="1"/>
</dbReference>
<dbReference type="SUPFAM" id="SSF52540">
    <property type="entry name" value="P-loop containing nucleoside triphosphate hydrolases"/>
    <property type="match status" value="1"/>
</dbReference>
<dbReference type="PROSITE" id="PS50929">
    <property type="entry name" value="ABC_TM1F"/>
    <property type="match status" value="1"/>
</dbReference>
<evidence type="ECO:0000256" key="4">
    <source>
        <dbReference type="ARBA" id="ARBA00022840"/>
    </source>
</evidence>
<dbReference type="InterPro" id="IPR003593">
    <property type="entry name" value="AAA+_ATPase"/>
</dbReference>
<dbReference type="PANTHER" id="PTHR24221">
    <property type="entry name" value="ATP-BINDING CASSETTE SUB-FAMILY B"/>
    <property type="match status" value="1"/>
</dbReference>
<keyword evidence="10" id="KW-1185">Reference proteome</keyword>
<dbReference type="AlphaFoldDB" id="A0A401Z087"/>
<evidence type="ECO:0000256" key="1">
    <source>
        <dbReference type="ARBA" id="ARBA00004651"/>
    </source>
</evidence>
<evidence type="ECO:0000256" key="5">
    <source>
        <dbReference type="ARBA" id="ARBA00022989"/>
    </source>
</evidence>
<evidence type="ECO:0000259" key="7">
    <source>
        <dbReference type="PROSITE" id="PS50893"/>
    </source>
</evidence>
<accession>A0A401Z087</accession>
<comment type="subcellular location">
    <subcellularLocation>
        <location evidence="1">Cell membrane</location>
        <topology evidence="1">Multi-pass membrane protein</topology>
    </subcellularLocation>
</comment>
<dbReference type="InterPro" id="IPR003439">
    <property type="entry name" value="ABC_transporter-like_ATP-bd"/>
</dbReference>
<dbReference type="PROSITE" id="PS50893">
    <property type="entry name" value="ABC_TRANSPORTER_2"/>
    <property type="match status" value="1"/>
</dbReference>
<dbReference type="GO" id="GO:0140359">
    <property type="term" value="F:ABC-type transporter activity"/>
    <property type="evidence" value="ECO:0007669"/>
    <property type="project" value="InterPro"/>
</dbReference>
<dbReference type="InterPro" id="IPR027417">
    <property type="entry name" value="P-loop_NTPase"/>
</dbReference>
<evidence type="ECO:0000313" key="9">
    <source>
        <dbReference type="EMBL" id="GCE00238.1"/>
    </source>
</evidence>
<keyword evidence="2" id="KW-0812">Transmembrane</keyword>
<dbReference type="GO" id="GO:0016887">
    <property type="term" value="F:ATP hydrolysis activity"/>
    <property type="evidence" value="ECO:0007669"/>
    <property type="project" value="InterPro"/>
</dbReference>
<dbReference type="Proteomes" id="UP000286931">
    <property type="component" value="Unassembled WGS sequence"/>
</dbReference>
<evidence type="ECO:0000259" key="8">
    <source>
        <dbReference type="PROSITE" id="PS50929"/>
    </source>
</evidence>
<dbReference type="GO" id="GO:0005886">
    <property type="term" value="C:plasma membrane"/>
    <property type="evidence" value="ECO:0007669"/>
    <property type="project" value="UniProtKB-SubCell"/>
</dbReference>
<evidence type="ECO:0000313" key="10">
    <source>
        <dbReference type="Proteomes" id="UP000286931"/>
    </source>
</evidence>
<comment type="caution">
    <text evidence="9">The sequence shown here is derived from an EMBL/GenBank/DDBJ whole genome shotgun (WGS) entry which is preliminary data.</text>
</comment>
<dbReference type="PANTHER" id="PTHR24221:SF646">
    <property type="entry name" value="HAEMOLYSIN SECRETION ATP-BINDING PROTEIN"/>
    <property type="match status" value="1"/>
</dbReference>
<dbReference type="InterPro" id="IPR017871">
    <property type="entry name" value="ABC_transporter-like_CS"/>
</dbReference>
<dbReference type="InterPro" id="IPR036640">
    <property type="entry name" value="ABC1_TM_sf"/>
</dbReference>
<reference evidence="9 10" key="1">
    <citation type="submission" date="2018-12" db="EMBL/GenBank/DDBJ databases">
        <title>Draft genome sequence of Embleya hyalina NBRC 13850T.</title>
        <authorList>
            <person name="Komaki H."/>
            <person name="Hosoyama A."/>
            <person name="Kimura A."/>
            <person name="Ichikawa N."/>
            <person name="Tamura T."/>
        </authorList>
    </citation>
    <scope>NUCLEOTIDE SEQUENCE [LARGE SCALE GENOMIC DNA]</scope>
    <source>
        <strain evidence="9 10">NBRC 13850</strain>
    </source>
</reference>
<name>A0A401Z087_9ACTN</name>
<dbReference type="Pfam" id="PF00005">
    <property type="entry name" value="ABC_tran"/>
    <property type="match status" value="1"/>
</dbReference>
<dbReference type="InterPro" id="IPR011527">
    <property type="entry name" value="ABC1_TM_dom"/>
</dbReference>
<feature type="domain" description="ABC transmembrane type-1" evidence="8">
    <location>
        <begin position="59"/>
        <end position="347"/>
    </location>
</feature>
<dbReference type="GO" id="GO:0005524">
    <property type="term" value="F:ATP binding"/>
    <property type="evidence" value="ECO:0007669"/>
    <property type="project" value="UniProtKB-KW"/>
</dbReference>
<keyword evidence="6" id="KW-0472">Membrane</keyword>
<protein>
    <submittedName>
        <fullName evidence="9">Multidrug ABC transporter permease</fullName>
    </submittedName>
</protein>
<feature type="domain" description="ABC transporter" evidence="7">
    <location>
        <begin position="381"/>
        <end position="622"/>
    </location>
</feature>
<dbReference type="EMBL" id="BIFH01000038">
    <property type="protein sequence ID" value="GCE00238.1"/>
    <property type="molecule type" value="Genomic_DNA"/>
</dbReference>
<gene>
    <name evidence="9" type="ORF">EHYA_07963</name>
</gene>
<sequence length="638" mass="67157">MAGHVPPELGEFDELGEGYDTPFDGEAANAGLGRMVTRLPVALAQVWRLAWAAGGRAAVVSVCAQAAAGVATALALLATSRALSALFAPGPAADRVGDAVPAVIAVVVATSARAGLETVVAATQARLSPGIRRVAEERLHAAAVGAELAAFDDADWHDALARARDRGIDHAQLALAHAVELLGALVGLLVGIGVVTGLHPVLLPLLVLSIAPQGWAALRSARIGFEGMVQRMTLYRRLWLFADLLTAREAAAEVRAGTAERPLLTEYRRLARLVERAEVRVGYAQVRVGVVGRTLSGLALGATYVALGLLVRAEIVPLAVAGTAVLAVRTASGSLATLMVAVDRLYEKSLYITDYHAFLAEAVGRARPPAVGEVPDGFAEIRLRDVYFAYPGSAGPALRGVDLVIRRGETVALVGENGSGKTTLALLLAALHRPDKGTVHWDGTDLATVDPVGVREQVALVMQQPTRWPLTARGNIVLGRAGRPDADGTALTRAARDAGADGLISRLPYGYDTLLSKKFRAGVDLSGGQWQRIGIARGFYRDARLLIADEPTAALDARAEHAVYANIRRLAAGRTVVLISHRLASVRECDRIVVLRAGEVVEHGTHEQLMCENGEYADLYRIQASAYADGSGGATPVP</sequence>
<dbReference type="GO" id="GO:0034040">
    <property type="term" value="F:ATPase-coupled lipid transmembrane transporter activity"/>
    <property type="evidence" value="ECO:0007669"/>
    <property type="project" value="TreeGrafter"/>
</dbReference>
<dbReference type="RefSeq" id="WP_126641977.1">
    <property type="nucleotide sequence ID" value="NZ_BIFH01000038.1"/>
</dbReference>
<dbReference type="OrthoDB" id="9806127at2"/>
<dbReference type="PROSITE" id="PS00211">
    <property type="entry name" value="ABC_TRANSPORTER_1"/>
    <property type="match status" value="1"/>
</dbReference>